<keyword evidence="8" id="KW-0378">Hydrolase</keyword>
<accession>A0A225W722</accession>
<evidence type="ECO:0000256" key="6">
    <source>
        <dbReference type="ARBA" id="ARBA00022750"/>
    </source>
</evidence>
<dbReference type="GO" id="GO:0004190">
    <property type="term" value="F:aspartic-type endopeptidase activity"/>
    <property type="evidence" value="ECO:0007669"/>
    <property type="project" value="UniProtKB-KW"/>
</dbReference>
<evidence type="ECO:0000256" key="2">
    <source>
        <dbReference type="ARBA" id="ARBA00022670"/>
    </source>
</evidence>
<keyword evidence="3" id="KW-0808">Transferase</keyword>
<evidence type="ECO:0000259" key="10">
    <source>
        <dbReference type="Pfam" id="PF00078"/>
    </source>
</evidence>
<keyword evidence="7" id="KW-0255">Endonuclease</keyword>
<dbReference type="SUPFAM" id="SSF56672">
    <property type="entry name" value="DNA/RNA polymerases"/>
    <property type="match status" value="1"/>
</dbReference>
<dbReference type="Gene3D" id="3.30.70.270">
    <property type="match status" value="1"/>
</dbReference>
<reference evidence="13" key="1">
    <citation type="submission" date="2017-03" db="EMBL/GenBank/DDBJ databases">
        <title>Phytopthora megakarya and P. palmivora, two closely related causual agents of cacao black pod achieved similar genome size and gene model numbers by different mechanisms.</title>
        <authorList>
            <person name="Ali S."/>
            <person name="Shao J."/>
            <person name="Larry D.J."/>
            <person name="Kronmiller B."/>
            <person name="Shen D."/>
            <person name="Strem M.D."/>
            <person name="Melnick R.L."/>
            <person name="Guiltinan M.J."/>
            <person name="Tyler B.M."/>
            <person name="Meinhardt L.W."/>
            <person name="Bailey B.A."/>
        </authorList>
    </citation>
    <scope>NUCLEOTIDE SEQUENCE [LARGE SCALE GENOMIC DNA]</scope>
    <source>
        <strain evidence="13">zdho120</strain>
    </source>
</reference>
<dbReference type="GO" id="GO:0003964">
    <property type="term" value="F:RNA-directed DNA polymerase activity"/>
    <property type="evidence" value="ECO:0007669"/>
    <property type="project" value="UniProtKB-KW"/>
</dbReference>
<proteinExistence type="predicted"/>
<keyword evidence="4" id="KW-0548">Nucleotidyltransferase</keyword>
<dbReference type="EC" id="2.7.7.49" evidence="1"/>
<dbReference type="PANTHER" id="PTHR33064:SF37">
    <property type="entry name" value="RIBONUCLEASE H"/>
    <property type="match status" value="1"/>
</dbReference>
<dbReference type="Gene3D" id="3.10.10.10">
    <property type="entry name" value="HIV Type 1 Reverse Transcriptase, subunit A, domain 1"/>
    <property type="match status" value="1"/>
</dbReference>
<dbReference type="InterPro" id="IPR021109">
    <property type="entry name" value="Peptidase_aspartic_dom_sf"/>
</dbReference>
<dbReference type="SUPFAM" id="SSF50630">
    <property type="entry name" value="Acid proteases"/>
    <property type="match status" value="1"/>
</dbReference>
<evidence type="ECO:0000256" key="4">
    <source>
        <dbReference type="ARBA" id="ARBA00022695"/>
    </source>
</evidence>
<dbReference type="Pfam" id="PF17917">
    <property type="entry name" value="RT_RNaseH"/>
    <property type="match status" value="1"/>
</dbReference>
<gene>
    <name evidence="12" type="ORF">PHMEG_00014178</name>
</gene>
<evidence type="ECO:0000313" key="13">
    <source>
        <dbReference type="Proteomes" id="UP000198211"/>
    </source>
</evidence>
<dbReference type="InterPro" id="IPR043128">
    <property type="entry name" value="Rev_trsase/Diguanyl_cyclase"/>
</dbReference>
<dbReference type="InterPro" id="IPR000477">
    <property type="entry name" value="RT_dom"/>
</dbReference>
<evidence type="ECO:0000256" key="5">
    <source>
        <dbReference type="ARBA" id="ARBA00022722"/>
    </source>
</evidence>
<feature type="domain" description="Reverse transcriptase" evidence="10">
    <location>
        <begin position="260"/>
        <end position="394"/>
    </location>
</feature>
<dbReference type="Proteomes" id="UP000198211">
    <property type="component" value="Unassembled WGS sequence"/>
</dbReference>
<keyword evidence="13" id="KW-1185">Reference proteome</keyword>
<comment type="caution">
    <text evidence="12">The sequence shown here is derived from an EMBL/GenBank/DDBJ whole genome shotgun (WGS) entry which is preliminary data.</text>
</comment>
<name>A0A225W722_9STRA</name>
<keyword evidence="5" id="KW-0540">Nuclease</keyword>
<dbReference type="AlphaFoldDB" id="A0A225W722"/>
<dbReference type="EMBL" id="NBNE01001795">
    <property type="protein sequence ID" value="OWZ12630.1"/>
    <property type="molecule type" value="Genomic_DNA"/>
</dbReference>
<dbReference type="GO" id="GO:0006508">
    <property type="term" value="P:proteolysis"/>
    <property type="evidence" value="ECO:0007669"/>
    <property type="project" value="UniProtKB-KW"/>
</dbReference>
<feature type="domain" description="Reverse transcriptase RNase H-like" evidence="11">
    <location>
        <begin position="531"/>
        <end position="597"/>
    </location>
</feature>
<dbReference type="InterPro" id="IPR041373">
    <property type="entry name" value="RT_RNaseH"/>
</dbReference>
<evidence type="ECO:0000256" key="8">
    <source>
        <dbReference type="ARBA" id="ARBA00022801"/>
    </source>
</evidence>
<evidence type="ECO:0000256" key="7">
    <source>
        <dbReference type="ARBA" id="ARBA00022759"/>
    </source>
</evidence>
<dbReference type="PANTHER" id="PTHR33064">
    <property type="entry name" value="POL PROTEIN"/>
    <property type="match status" value="1"/>
</dbReference>
<dbReference type="OrthoDB" id="126052at2759"/>
<keyword evidence="6" id="KW-0064">Aspartyl protease</keyword>
<evidence type="ECO:0000256" key="3">
    <source>
        <dbReference type="ARBA" id="ARBA00022679"/>
    </source>
</evidence>
<keyword evidence="2" id="KW-0645">Protease</keyword>
<evidence type="ECO:0000256" key="9">
    <source>
        <dbReference type="ARBA" id="ARBA00022918"/>
    </source>
</evidence>
<dbReference type="InterPro" id="IPR043502">
    <property type="entry name" value="DNA/RNA_pol_sf"/>
</dbReference>
<organism evidence="12 13">
    <name type="scientific">Phytophthora megakarya</name>
    <dbReference type="NCBI Taxonomy" id="4795"/>
    <lineage>
        <taxon>Eukaryota</taxon>
        <taxon>Sar</taxon>
        <taxon>Stramenopiles</taxon>
        <taxon>Oomycota</taxon>
        <taxon>Peronosporomycetes</taxon>
        <taxon>Peronosporales</taxon>
        <taxon>Peronosporaceae</taxon>
        <taxon>Phytophthora</taxon>
    </lineage>
</organism>
<dbReference type="InterPro" id="IPR051320">
    <property type="entry name" value="Viral_Replic_Matur_Polypro"/>
</dbReference>
<evidence type="ECO:0000259" key="11">
    <source>
        <dbReference type="Pfam" id="PF17917"/>
    </source>
</evidence>
<keyword evidence="9" id="KW-0695">RNA-directed DNA polymerase</keyword>
<evidence type="ECO:0000313" key="12">
    <source>
        <dbReference type="EMBL" id="OWZ12630.1"/>
    </source>
</evidence>
<sequence>MKEVREAARGRVKKIGAAPAPGEILGNSLLSIPYLADTGSDDTYLPRQYVGRSGSGDYRRLPTVEKKHAAGGYTVVCRQAVTLDLLLQTAVRQVHLSDVYCKIMEDPEEDFILGNTTLKTLGIDINDQLSHLAAGPPVVDEDPVDLGFPEVVPPSEIHTKLEEMVVAAGDNGFDKGYLNFLRETVFEYEDVFRVDLLADPPADVVPLRITLRPDAKPFRARSRRYFPAQSAFIRDHVRLLKNGIVRRNNISLWACAAVPVPKANRPNEFRLTIAYRPVNAVTIPIAIASTGSDLTSSSESVDGAYGVAGFDMPSGFSQLPLDKDSQDPMSFITDEGVWTPNRVLHGTMDSPLLFQNQMNVVFGDMLRTHLLIWIDDILLYARSPQEFITACAVFWTELVNRRSGVGVPTVALQLAMALSESVAFVNNHFHLLLLTCSSSSAQPGGCAIHSWVTPLHDKLEAVLKVVGRTKRLAAGATPRHLSKLVNSLDIANTALPVAGCVDCSDVRRIGPRLGPGRYTNSQLVDGVSVNEQHHDLLVCKSGKFDNTARRWSIIKKEAYPIIWLWAARNLTYLLVRGNGFHLYYDHKNLIYVFAPDQEVMSFVRGKLQR</sequence>
<dbReference type="Pfam" id="PF00078">
    <property type="entry name" value="RVT_1"/>
    <property type="match status" value="1"/>
</dbReference>
<evidence type="ECO:0000256" key="1">
    <source>
        <dbReference type="ARBA" id="ARBA00012493"/>
    </source>
</evidence>
<dbReference type="GO" id="GO:0004519">
    <property type="term" value="F:endonuclease activity"/>
    <property type="evidence" value="ECO:0007669"/>
    <property type="project" value="UniProtKB-KW"/>
</dbReference>
<protein>
    <recommendedName>
        <fullName evidence="1">RNA-directed DNA polymerase</fullName>
        <ecNumber evidence="1">2.7.7.49</ecNumber>
    </recommendedName>
</protein>